<sequence length="277" mass="30442">MSTESHNAENTGSNDSVVETSNLAGSGDFLIVCEHASNYIPPAYKNLGLDETVLKSHVAWDPGALAVAQALSKALDAPLVEQKLSRLIYDCNRPPEAENAMPAQSEIFTIPGNCNLSQADRDVRTKTVYFPFREALATCLDHLQARGKSPVVITVHSFTPVYKGVKRDVEIGFLHDQDDIFAKELIKTFAAETDKFVLRLNEPYGPADGVTHTLTEHALPRNLRNVMLEIRNDLISDQESQQDMATILAQAILQAEKTLGKHKNHTAPTTKPIKTGN</sequence>
<evidence type="ECO:0000313" key="2">
    <source>
        <dbReference type="Proteomes" id="UP001069802"/>
    </source>
</evidence>
<dbReference type="PIRSF" id="PIRSF029730">
    <property type="entry name" value="UCP029730"/>
    <property type="match status" value="1"/>
</dbReference>
<dbReference type="InterPro" id="IPR007709">
    <property type="entry name" value="N-FG_amidohydro"/>
</dbReference>
<proteinExistence type="predicted"/>
<reference evidence="1" key="1">
    <citation type="submission" date="2022-12" db="EMBL/GenBank/DDBJ databases">
        <title>Bacterial isolates from different developmental stages of Nematostella vectensis.</title>
        <authorList>
            <person name="Fraune S."/>
        </authorList>
    </citation>
    <scope>NUCLEOTIDE SEQUENCE</scope>
    <source>
        <strain evidence="1">G21630-S1</strain>
    </source>
</reference>
<dbReference type="Proteomes" id="UP001069802">
    <property type="component" value="Unassembled WGS sequence"/>
</dbReference>
<dbReference type="SUPFAM" id="SSF53187">
    <property type="entry name" value="Zn-dependent exopeptidases"/>
    <property type="match status" value="1"/>
</dbReference>
<dbReference type="EMBL" id="JAPWGY010000008">
    <property type="protein sequence ID" value="MCZ4282544.1"/>
    <property type="molecule type" value="Genomic_DNA"/>
</dbReference>
<accession>A0ABT4LN62</accession>
<keyword evidence="2" id="KW-1185">Reference proteome</keyword>
<name>A0ABT4LN62_9PROT</name>
<dbReference type="InterPro" id="IPR011227">
    <property type="entry name" value="UCP029730"/>
</dbReference>
<gene>
    <name evidence="1" type="ORF">O4H49_17280</name>
</gene>
<comment type="caution">
    <text evidence="1">The sequence shown here is derived from an EMBL/GenBank/DDBJ whole genome shotgun (WGS) entry which is preliminary data.</text>
</comment>
<evidence type="ECO:0000313" key="1">
    <source>
        <dbReference type="EMBL" id="MCZ4282544.1"/>
    </source>
</evidence>
<dbReference type="Pfam" id="PF05013">
    <property type="entry name" value="FGase"/>
    <property type="match status" value="1"/>
</dbReference>
<dbReference type="Gene3D" id="3.40.630.40">
    <property type="entry name" value="Zn-dependent exopeptidases"/>
    <property type="match status" value="1"/>
</dbReference>
<dbReference type="RefSeq" id="WP_269424689.1">
    <property type="nucleotide sequence ID" value="NZ_JAPWGY010000008.1"/>
</dbReference>
<organism evidence="1 2">
    <name type="scientific">Kiloniella laminariae</name>
    <dbReference type="NCBI Taxonomy" id="454162"/>
    <lineage>
        <taxon>Bacteria</taxon>
        <taxon>Pseudomonadati</taxon>
        <taxon>Pseudomonadota</taxon>
        <taxon>Alphaproteobacteria</taxon>
        <taxon>Rhodospirillales</taxon>
        <taxon>Kiloniellaceae</taxon>
        <taxon>Kiloniella</taxon>
    </lineage>
</organism>
<protein>
    <submittedName>
        <fullName evidence="1">N-formylglutamate amidohydrolase</fullName>
    </submittedName>
</protein>